<gene>
    <name evidence="2" type="ORF">BpHYR1_032324</name>
</gene>
<name>A0A3M7T0T2_BRAPC</name>
<evidence type="ECO:0000313" key="3">
    <source>
        <dbReference type="Proteomes" id="UP000276133"/>
    </source>
</evidence>
<comment type="caution">
    <text evidence="2">The sequence shown here is derived from an EMBL/GenBank/DDBJ whole genome shotgun (WGS) entry which is preliminary data.</text>
</comment>
<dbReference type="Proteomes" id="UP000276133">
    <property type="component" value="Unassembled WGS sequence"/>
</dbReference>
<accession>A0A3M7T0T2</accession>
<dbReference type="EMBL" id="REGN01000483">
    <property type="protein sequence ID" value="RNA41567.1"/>
    <property type="molecule type" value="Genomic_DNA"/>
</dbReference>
<reference evidence="2 3" key="1">
    <citation type="journal article" date="2018" name="Sci. Rep.">
        <title>Genomic signatures of local adaptation to the degree of environmental predictability in rotifers.</title>
        <authorList>
            <person name="Franch-Gras L."/>
            <person name="Hahn C."/>
            <person name="Garcia-Roger E.M."/>
            <person name="Carmona M.J."/>
            <person name="Serra M."/>
            <person name="Gomez A."/>
        </authorList>
    </citation>
    <scope>NUCLEOTIDE SEQUENCE [LARGE SCALE GENOMIC DNA]</scope>
    <source>
        <strain evidence="2">HYR1</strain>
    </source>
</reference>
<keyword evidence="3" id="KW-1185">Reference proteome</keyword>
<keyword evidence="1" id="KW-0472">Membrane</keyword>
<feature type="transmembrane region" description="Helical" evidence="1">
    <location>
        <begin position="6"/>
        <end position="26"/>
    </location>
</feature>
<protein>
    <submittedName>
        <fullName evidence="2">Uncharacterized protein</fullName>
    </submittedName>
</protein>
<sequence length="95" mass="11299">MVLFHTSLVYGCFFNFLSRAIIIQFLKRLDIKICSRKKKNLKLNRCSCGLAFDFSEKFCQYCIEQKQKLQIHRKYKNLALAEGHQFETIAKAHFF</sequence>
<proteinExistence type="predicted"/>
<dbReference type="AlphaFoldDB" id="A0A3M7T0T2"/>
<evidence type="ECO:0000313" key="2">
    <source>
        <dbReference type="EMBL" id="RNA41567.1"/>
    </source>
</evidence>
<evidence type="ECO:0000256" key="1">
    <source>
        <dbReference type="SAM" id="Phobius"/>
    </source>
</evidence>
<keyword evidence="1" id="KW-0812">Transmembrane</keyword>
<keyword evidence="1" id="KW-1133">Transmembrane helix</keyword>
<organism evidence="2 3">
    <name type="scientific">Brachionus plicatilis</name>
    <name type="common">Marine rotifer</name>
    <name type="synonym">Brachionus muelleri</name>
    <dbReference type="NCBI Taxonomy" id="10195"/>
    <lineage>
        <taxon>Eukaryota</taxon>
        <taxon>Metazoa</taxon>
        <taxon>Spiralia</taxon>
        <taxon>Gnathifera</taxon>
        <taxon>Rotifera</taxon>
        <taxon>Eurotatoria</taxon>
        <taxon>Monogononta</taxon>
        <taxon>Pseudotrocha</taxon>
        <taxon>Ploima</taxon>
        <taxon>Brachionidae</taxon>
        <taxon>Brachionus</taxon>
    </lineage>
</organism>